<feature type="compositionally biased region" description="Low complexity" evidence="1">
    <location>
        <begin position="41"/>
        <end position="60"/>
    </location>
</feature>
<feature type="region of interest" description="Disordered" evidence="1">
    <location>
        <begin position="1"/>
        <end position="142"/>
    </location>
</feature>
<feature type="transmembrane region" description="Helical" evidence="2">
    <location>
        <begin position="430"/>
        <end position="449"/>
    </location>
</feature>
<feature type="compositionally biased region" description="Polar residues" evidence="1">
    <location>
        <begin position="120"/>
        <end position="132"/>
    </location>
</feature>
<comment type="caution">
    <text evidence="3">The sequence shown here is derived from an EMBL/GenBank/DDBJ whole genome shotgun (WGS) entry which is preliminary data.</text>
</comment>
<name>A0AAN6GJ13_9BASI</name>
<dbReference type="InterPro" id="IPR040410">
    <property type="entry name" value="UPF0658_Golgi"/>
</dbReference>
<evidence type="ECO:0000313" key="3">
    <source>
        <dbReference type="EMBL" id="KAK0543673.1"/>
    </source>
</evidence>
<reference evidence="3" key="1">
    <citation type="journal article" date="2023" name="PhytoFront">
        <title>Draft Genome Resources of Seven Strains of Tilletia horrida, Causal Agent of Kernel Smut of Rice.</title>
        <authorList>
            <person name="Khanal S."/>
            <person name="Antony Babu S."/>
            <person name="Zhou X.G."/>
        </authorList>
    </citation>
    <scope>NUCLEOTIDE SEQUENCE</scope>
    <source>
        <strain evidence="3">TX6</strain>
    </source>
</reference>
<evidence type="ECO:0000313" key="4">
    <source>
        <dbReference type="Proteomes" id="UP001176517"/>
    </source>
</evidence>
<keyword evidence="2" id="KW-0472">Membrane</keyword>
<feature type="transmembrane region" description="Helical" evidence="2">
    <location>
        <begin position="393"/>
        <end position="418"/>
    </location>
</feature>
<sequence length="816" mass="87149">MNPGSSYNLNYSSSSEQFQQPAAASSSTTTARKGQPKLQYRHSQSWSTSSSDLLRSHTPAQSPPQQPPPPLPTRTPPLSPANFVGYYHLQQPQSTIPSSSNEMYYQQQQQDTQQRRPSGPQRTPSGNATLTLGSFAPTADPTAAHFDGRAAAATSAYPDTGLAAPIALHPAQQPQYAVVEGVPAQPSFGTMMDHYGGAGAEGPMAISSGDAYYYPQSQGADPSLSANQLTPQHAAHAASPSSASSPGVPVLLSPGATAYPPLQQGQQLSRNPSTSYAESSLLNSPPPKAHSNSSSPPPAAYSSSTMMHVNDQHHPSISLHSRTGSQQALAANMHSQAHMGSISEGVNGGIPGAVPVNGNAVPGAGGKAGLVGPSNSTSNRLNKSLIPSKNSGIFMAVILIEAIAVTTMVVIVFSLIEARIKIKVQYLKTVPVYLSIFVLGMVFEVLIALDAVRLKNTIQVVGVAIFNVALTVTAALEITQVRDALERQDIERDGIPCHFNQAERCSAVDTLYYPLVQKFLIVVPILTGLAQIPITILTYYLFRDFGWAIYRKIGADLRIRNMFLWYQVFVVWLKFDFFFGGAFTIAYLIIVADENSWEYPVTIAAVPAAFIVLFMAAFAVRREIHFLMWICIAGFVAGMVYFLYKLASIFVPRTSAQYTTVRLTLPFFSIFATVSLIFTLINACICLYNFGKGLREAHDSFGSFGGLWTNSRSHKGGGFSQTSAGGRIMGRSPSSANQLNRFGAGGAGGYVEGDIGKTSLNTSMDSTTGMKRVMMGGNGPMAINGGPGMAVDEDGGVYEMTTAGSGPPRRPRISID</sequence>
<dbReference type="EMBL" id="JAPDMZ010000338">
    <property type="protein sequence ID" value="KAK0543673.1"/>
    <property type="molecule type" value="Genomic_DNA"/>
</dbReference>
<dbReference type="Proteomes" id="UP001176517">
    <property type="component" value="Unassembled WGS sequence"/>
</dbReference>
<dbReference type="AlphaFoldDB" id="A0AAN6GJ13"/>
<feature type="compositionally biased region" description="Low complexity" evidence="1">
    <location>
        <begin position="233"/>
        <end position="255"/>
    </location>
</feature>
<feature type="transmembrane region" description="Helical" evidence="2">
    <location>
        <begin position="563"/>
        <end position="589"/>
    </location>
</feature>
<evidence type="ECO:0008006" key="5">
    <source>
        <dbReference type="Google" id="ProtNLM"/>
    </source>
</evidence>
<gene>
    <name evidence="3" type="ORF">OC846_006334</name>
</gene>
<keyword evidence="2" id="KW-0812">Transmembrane</keyword>
<feature type="compositionally biased region" description="Pro residues" evidence="1">
    <location>
        <begin position="61"/>
        <end position="79"/>
    </location>
</feature>
<feature type="transmembrane region" description="Helical" evidence="2">
    <location>
        <begin position="519"/>
        <end position="542"/>
    </location>
</feature>
<protein>
    <recommendedName>
        <fullName evidence="5">TRP C-terminal domain-containing protein</fullName>
    </recommendedName>
</protein>
<evidence type="ECO:0000256" key="2">
    <source>
        <dbReference type="SAM" id="Phobius"/>
    </source>
</evidence>
<keyword evidence="2" id="KW-1133">Transmembrane helix</keyword>
<feature type="compositionally biased region" description="Low complexity" evidence="1">
    <location>
        <begin position="1"/>
        <end position="31"/>
    </location>
</feature>
<feature type="transmembrane region" description="Helical" evidence="2">
    <location>
        <begin position="664"/>
        <end position="690"/>
    </location>
</feature>
<dbReference type="PANTHER" id="PTHR34391:SF1">
    <property type="entry name" value="UPF0658 GOLGI APPARATUS MEMBRANE PROTEIN C1952.10C-RELATED"/>
    <property type="match status" value="1"/>
</dbReference>
<feature type="transmembrane region" description="Helical" evidence="2">
    <location>
        <begin position="601"/>
        <end position="619"/>
    </location>
</feature>
<dbReference type="GO" id="GO:0005794">
    <property type="term" value="C:Golgi apparatus"/>
    <property type="evidence" value="ECO:0007669"/>
    <property type="project" value="TreeGrafter"/>
</dbReference>
<feature type="region of interest" description="Disordered" evidence="1">
    <location>
        <begin position="219"/>
        <end position="304"/>
    </location>
</feature>
<keyword evidence="4" id="KW-1185">Reference proteome</keyword>
<feature type="compositionally biased region" description="Polar residues" evidence="1">
    <location>
        <begin position="219"/>
        <end position="231"/>
    </location>
</feature>
<feature type="transmembrane region" description="Helical" evidence="2">
    <location>
        <begin position="626"/>
        <end position="644"/>
    </location>
</feature>
<feature type="compositionally biased region" description="Low complexity" evidence="1">
    <location>
        <begin position="289"/>
        <end position="304"/>
    </location>
</feature>
<feature type="compositionally biased region" description="Polar residues" evidence="1">
    <location>
        <begin position="263"/>
        <end position="283"/>
    </location>
</feature>
<organism evidence="3 4">
    <name type="scientific">Tilletia horrida</name>
    <dbReference type="NCBI Taxonomy" id="155126"/>
    <lineage>
        <taxon>Eukaryota</taxon>
        <taxon>Fungi</taxon>
        <taxon>Dikarya</taxon>
        <taxon>Basidiomycota</taxon>
        <taxon>Ustilaginomycotina</taxon>
        <taxon>Exobasidiomycetes</taxon>
        <taxon>Tilletiales</taxon>
        <taxon>Tilletiaceae</taxon>
        <taxon>Tilletia</taxon>
    </lineage>
</organism>
<feature type="compositionally biased region" description="Polar residues" evidence="1">
    <location>
        <begin position="90"/>
        <end position="105"/>
    </location>
</feature>
<proteinExistence type="predicted"/>
<accession>A0AAN6GJ13</accession>
<evidence type="ECO:0000256" key="1">
    <source>
        <dbReference type="SAM" id="MobiDB-lite"/>
    </source>
</evidence>
<dbReference type="PANTHER" id="PTHR34391">
    <property type="entry name" value="UPF0658 GOLGI APPARATUS MEMBRANE PROTEIN C1952.10C-RELATED"/>
    <property type="match status" value="1"/>
</dbReference>